<protein>
    <submittedName>
        <fullName evidence="5">Adenine methyltransferase</fullName>
    </submittedName>
</protein>
<dbReference type="AlphaFoldDB" id="A0A2N5PFR5"/>
<keyword evidence="3" id="KW-0949">S-adenosyl-L-methionine</keyword>
<dbReference type="RefSeq" id="WP_101870317.1">
    <property type="nucleotide sequence ID" value="NZ_NIHS01000005.1"/>
</dbReference>
<gene>
    <name evidence="6" type="ORF">CDL23_06535</name>
    <name evidence="5" type="ORF">CDL26_04675</name>
</gene>
<evidence type="ECO:0000256" key="2">
    <source>
        <dbReference type="ARBA" id="ARBA00022679"/>
    </source>
</evidence>
<accession>A0A2N5PFR5</accession>
<comment type="caution">
    <text evidence="5">The sequence shown here is derived from an EMBL/GenBank/DDBJ whole genome shotgun (WGS) entry which is preliminary data.</text>
</comment>
<dbReference type="GO" id="GO:0003676">
    <property type="term" value="F:nucleic acid binding"/>
    <property type="evidence" value="ECO:0007669"/>
    <property type="project" value="InterPro"/>
</dbReference>
<dbReference type="PANTHER" id="PTHR12829:SF7">
    <property type="entry name" value="N6-ADENOSINE-METHYLTRANSFERASE CATALYTIC SUBUNIT"/>
    <property type="match status" value="1"/>
</dbReference>
<evidence type="ECO:0000313" key="7">
    <source>
        <dbReference type="Proteomes" id="UP000234891"/>
    </source>
</evidence>
<dbReference type="InterPro" id="IPR029063">
    <property type="entry name" value="SAM-dependent_MTases_sf"/>
</dbReference>
<dbReference type="Proteomes" id="UP000234891">
    <property type="component" value="Unassembled WGS sequence"/>
</dbReference>
<reference evidence="7 8" key="1">
    <citation type="journal article" date="2017" name="Genome Med.">
        <title>A novel Ruminococcus gnavus clade enriched in inflammatory bowel disease patients.</title>
        <authorList>
            <person name="Hall A.B."/>
            <person name="Yassour M."/>
            <person name="Sauk J."/>
            <person name="Garner A."/>
            <person name="Jiang X."/>
            <person name="Arthur T."/>
            <person name="Lagoudas G.K."/>
            <person name="Vatanen T."/>
            <person name="Fornelos N."/>
            <person name="Wilson R."/>
            <person name="Bertha M."/>
            <person name="Cohen M."/>
            <person name="Garber J."/>
            <person name="Khalili H."/>
            <person name="Gevers D."/>
            <person name="Ananthakrishnan A.N."/>
            <person name="Kugathasan S."/>
            <person name="Lander E.S."/>
            <person name="Blainey P."/>
            <person name="Vlamakis H."/>
            <person name="Xavier R.J."/>
            <person name="Huttenhower C."/>
        </authorList>
    </citation>
    <scope>NUCLEOTIDE SEQUENCE [LARGE SCALE GENOMIC DNA]</scope>
    <source>
        <strain evidence="5 7">RJX1124</strain>
        <strain evidence="6 8">RJX1125</strain>
    </source>
</reference>
<evidence type="ECO:0000313" key="5">
    <source>
        <dbReference type="EMBL" id="PLT73977.1"/>
    </source>
</evidence>
<evidence type="ECO:0000256" key="1">
    <source>
        <dbReference type="ARBA" id="ARBA00022603"/>
    </source>
</evidence>
<evidence type="ECO:0000256" key="3">
    <source>
        <dbReference type="ARBA" id="ARBA00022691"/>
    </source>
</evidence>
<dbReference type="GO" id="GO:0032259">
    <property type="term" value="P:methylation"/>
    <property type="evidence" value="ECO:0007669"/>
    <property type="project" value="UniProtKB-KW"/>
</dbReference>
<comment type="similarity">
    <text evidence="4">Belongs to the MT-A70-like family.</text>
</comment>
<sequence length="202" mass="23541">MKKYQVIYADPPWPYRVWSKKGSGRSAESHYPTMSMEEIEKLPVGKLADENCALFLWITFPLLKEIWRVVKAWGFTYKTVAFVWIKQNKKADSLFWGMGYWTRANAEICILATKGSPKRYSRRVHQVLITHIEEHSKKPEEARNRIEQLMGDVPRVELFARREAPGWDVWGNEVVCSPGTEVLQHETASICKGQEPVRREDM</sequence>
<dbReference type="EMBL" id="NIHT01000008">
    <property type="protein sequence ID" value="PLT75972.1"/>
    <property type="molecule type" value="Genomic_DNA"/>
</dbReference>
<keyword evidence="1 5" id="KW-0489">Methyltransferase</keyword>
<proteinExistence type="inferred from homology"/>
<dbReference type="EMBL" id="NIHS01000005">
    <property type="protein sequence ID" value="PLT73977.1"/>
    <property type="molecule type" value="Genomic_DNA"/>
</dbReference>
<evidence type="ECO:0000313" key="8">
    <source>
        <dbReference type="Proteomes" id="UP000235093"/>
    </source>
</evidence>
<dbReference type="GO" id="GO:0008168">
    <property type="term" value="F:methyltransferase activity"/>
    <property type="evidence" value="ECO:0007669"/>
    <property type="project" value="UniProtKB-KW"/>
</dbReference>
<dbReference type="InterPro" id="IPR007757">
    <property type="entry name" value="MT-A70-like"/>
</dbReference>
<dbReference type="PROSITE" id="PS51143">
    <property type="entry name" value="MT_A70"/>
    <property type="match status" value="1"/>
</dbReference>
<keyword evidence="2 5" id="KW-0808">Transferase</keyword>
<dbReference type="PANTHER" id="PTHR12829">
    <property type="entry name" value="N6-ADENOSINE-METHYLTRANSFERASE"/>
    <property type="match status" value="1"/>
</dbReference>
<name>A0A2N5PFR5_MEDGN</name>
<organism evidence="5 7">
    <name type="scientific">Mediterraneibacter gnavus</name>
    <name type="common">Ruminococcus gnavus</name>
    <dbReference type="NCBI Taxonomy" id="33038"/>
    <lineage>
        <taxon>Bacteria</taxon>
        <taxon>Bacillati</taxon>
        <taxon>Bacillota</taxon>
        <taxon>Clostridia</taxon>
        <taxon>Lachnospirales</taxon>
        <taxon>Lachnospiraceae</taxon>
        <taxon>Mediterraneibacter</taxon>
    </lineage>
</organism>
<dbReference type="InterPro" id="IPR002052">
    <property type="entry name" value="DNA_methylase_N6_adenine_CS"/>
</dbReference>
<dbReference type="PROSITE" id="PS00092">
    <property type="entry name" value="N6_MTASE"/>
    <property type="match status" value="1"/>
</dbReference>
<dbReference type="SUPFAM" id="SSF53335">
    <property type="entry name" value="S-adenosyl-L-methionine-dependent methyltransferases"/>
    <property type="match status" value="1"/>
</dbReference>
<evidence type="ECO:0000313" key="6">
    <source>
        <dbReference type="EMBL" id="PLT75972.1"/>
    </source>
</evidence>
<dbReference type="Pfam" id="PF05063">
    <property type="entry name" value="MT-A70"/>
    <property type="match status" value="1"/>
</dbReference>
<dbReference type="Proteomes" id="UP000235093">
    <property type="component" value="Unassembled WGS sequence"/>
</dbReference>
<evidence type="ECO:0000256" key="4">
    <source>
        <dbReference type="PROSITE-ProRule" id="PRU00489"/>
    </source>
</evidence>